<accession>A0AAV2EVJ4</accession>
<name>A0AAV2EVJ4_9ROSI</name>
<reference evidence="1 2" key="1">
    <citation type="submission" date="2024-04" db="EMBL/GenBank/DDBJ databases">
        <authorList>
            <person name="Fracassetti M."/>
        </authorList>
    </citation>
    <scope>NUCLEOTIDE SEQUENCE [LARGE SCALE GENOMIC DNA]</scope>
</reference>
<dbReference type="Proteomes" id="UP001497516">
    <property type="component" value="Chromosome 5"/>
</dbReference>
<proteinExistence type="predicted"/>
<gene>
    <name evidence="1" type="ORF">LTRI10_LOCUS30449</name>
</gene>
<dbReference type="AlphaFoldDB" id="A0AAV2EVJ4"/>
<evidence type="ECO:0000313" key="2">
    <source>
        <dbReference type="Proteomes" id="UP001497516"/>
    </source>
</evidence>
<protein>
    <submittedName>
        <fullName evidence="1">Uncharacterized protein</fullName>
    </submittedName>
</protein>
<sequence length="70" mass="7991">METFLWGVDEALWTVIIDGPITMDFSQRSTWNDAQKKSAQLNKRAMHIFHSAMAATEADKIEHCDTAHEI</sequence>
<evidence type="ECO:0000313" key="1">
    <source>
        <dbReference type="EMBL" id="CAL1389603.1"/>
    </source>
</evidence>
<keyword evidence="2" id="KW-1185">Reference proteome</keyword>
<organism evidence="1 2">
    <name type="scientific">Linum trigynum</name>
    <dbReference type="NCBI Taxonomy" id="586398"/>
    <lineage>
        <taxon>Eukaryota</taxon>
        <taxon>Viridiplantae</taxon>
        <taxon>Streptophyta</taxon>
        <taxon>Embryophyta</taxon>
        <taxon>Tracheophyta</taxon>
        <taxon>Spermatophyta</taxon>
        <taxon>Magnoliopsida</taxon>
        <taxon>eudicotyledons</taxon>
        <taxon>Gunneridae</taxon>
        <taxon>Pentapetalae</taxon>
        <taxon>rosids</taxon>
        <taxon>fabids</taxon>
        <taxon>Malpighiales</taxon>
        <taxon>Linaceae</taxon>
        <taxon>Linum</taxon>
    </lineage>
</organism>
<dbReference type="EMBL" id="OZ034818">
    <property type="protein sequence ID" value="CAL1389603.1"/>
    <property type="molecule type" value="Genomic_DNA"/>
</dbReference>